<comment type="caution">
    <text evidence="1">The sequence shown here is derived from an EMBL/GenBank/DDBJ whole genome shotgun (WGS) entry which is preliminary data.</text>
</comment>
<proteinExistence type="predicted"/>
<evidence type="ECO:0000313" key="1">
    <source>
        <dbReference type="EMBL" id="KAG5631428.1"/>
    </source>
</evidence>
<dbReference type="EMBL" id="JACXVP010000001">
    <property type="protein sequence ID" value="KAG5631428.1"/>
    <property type="molecule type" value="Genomic_DNA"/>
</dbReference>
<dbReference type="Proteomes" id="UP000824120">
    <property type="component" value="Chromosome 1"/>
</dbReference>
<gene>
    <name evidence="1" type="ORF">H5410_003145</name>
</gene>
<reference evidence="1 2" key="1">
    <citation type="submission" date="2020-09" db="EMBL/GenBank/DDBJ databases">
        <title>De no assembly of potato wild relative species, Solanum commersonii.</title>
        <authorList>
            <person name="Cho K."/>
        </authorList>
    </citation>
    <scope>NUCLEOTIDE SEQUENCE [LARGE SCALE GENOMIC DNA]</scope>
    <source>
        <strain evidence="1">LZ3.2</strain>
        <tissue evidence="1">Leaf</tissue>
    </source>
</reference>
<sequence>MSVIPTEIVIWTLTKHGGSVNFGECRIVLRVGLQCFLASQYPFDQHKRLKLSLLAFSGVAIKLFRFLMLVLCFVSAMGQLPSQDILALLEYIHVQLVMYCSHEMQNGLYGLYHRGVGALGLCKL</sequence>
<protein>
    <submittedName>
        <fullName evidence="1">Uncharacterized protein</fullName>
    </submittedName>
</protein>
<dbReference type="AlphaFoldDB" id="A0A9J6B475"/>
<name>A0A9J6B475_SOLCO</name>
<organism evidence="1 2">
    <name type="scientific">Solanum commersonii</name>
    <name type="common">Commerson's wild potato</name>
    <name type="synonym">Commerson's nightshade</name>
    <dbReference type="NCBI Taxonomy" id="4109"/>
    <lineage>
        <taxon>Eukaryota</taxon>
        <taxon>Viridiplantae</taxon>
        <taxon>Streptophyta</taxon>
        <taxon>Embryophyta</taxon>
        <taxon>Tracheophyta</taxon>
        <taxon>Spermatophyta</taxon>
        <taxon>Magnoliopsida</taxon>
        <taxon>eudicotyledons</taxon>
        <taxon>Gunneridae</taxon>
        <taxon>Pentapetalae</taxon>
        <taxon>asterids</taxon>
        <taxon>lamiids</taxon>
        <taxon>Solanales</taxon>
        <taxon>Solanaceae</taxon>
        <taxon>Solanoideae</taxon>
        <taxon>Solaneae</taxon>
        <taxon>Solanum</taxon>
    </lineage>
</organism>
<evidence type="ECO:0000313" key="2">
    <source>
        <dbReference type="Proteomes" id="UP000824120"/>
    </source>
</evidence>
<keyword evidence="2" id="KW-1185">Reference proteome</keyword>
<accession>A0A9J6B475</accession>